<feature type="transmembrane region" description="Helical" evidence="6">
    <location>
        <begin position="227"/>
        <end position="247"/>
    </location>
</feature>
<feature type="transmembrane region" description="Helical" evidence="6">
    <location>
        <begin position="389"/>
        <end position="411"/>
    </location>
</feature>
<dbReference type="PANTHER" id="PTHR42718">
    <property type="entry name" value="MAJOR FACILITATOR SUPERFAMILY MULTIDRUG TRANSPORTER MFSC"/>
    <property type="match status" value="1"/>
</dbReference>
<dbReference type="InterPro" id="IPR020846">
    <property type="entry name" value="MFS_dom"/>
</dbReference>
<dbReference type="EMBL" id="CP058554">
    <property type="protein sequence ID" value="QMV71573.1"/>
    <property type="molecule type" value="Genomic_DNA"/>
</dbReference>
<dbReference type="RefSeq" id="WP_182326009.1">
    <property type="nucleotide sequence ID" value="NZ_CP058554.1"/>
</dbReference>
<dbReference type="GO" id="GO:0022857">
    <property type="term" value="F:transmembrane transporter activity"/>
    <property type="evidence" value="ECO:0007669"/>
    <property type="project" value="InterPro"/>
</dbReference>
<organism evidence="8 9">
    <name type="scientific">Comamonas piscis</name>
    <dbReference type="NCBI Taxonomy" id="1562974"/>
    <lineage>
        <taxon>Bacteria</taxon>
        <taxon>Pseudomonadati</taxon>
        <taxon>Pseudomonadota</taxon>
        <taxon>Betaproteobacteria</taxon>
        <taxon>Burkholderiales</taxon>
        <taxon>Comamonadaceae</taxon>
        <taxon>Comamonas</taxon>
    </lineage>
</organism>
<dbReference type="InterPro" id="IPR011701">
    <property type="entry name" value="MFS"/>
</dbReference>
<accession>A0A7G5EC48</accession>
<evidence type="ECO:0000259" key="7">
    <source>
        <dbReference type="PROSITE" id="PS50850"/>
    </source>
</evidence>
<feature type="transmembrane region" description="Helical" evidence="6">
    <location>
        <begin position="291"/>
        <end position="310"/>
    </location>
</feature>
<keyword evidence="5 6" id="KW-0472">Membrane</keyword>
<gene>
    <name evidence="8" type="ORF">HS961_01275</name>
</gene>
<dbReference type="Pfam" id="PF07690">
    <property type="entry name" value="MFS_1"/>
    <property type="match status" value="1"/>
</dbReference>
<dbReference type="PANTHER" id="PTHR42718:SF9">
    <property type="entry name" value="MAJOR FACILITATOR SUPERFAMILY MULTIDRUG TRANSPORTER MFSC"/>
    <property type="match status" value="1"/>
</dbReference>
<evidence type="ECO:0000256" key="2">
    <source>
        <dbReference type="ARBA" id="ARBA00022448"/>
    </source>
</evidence>
<feature type="transmembrane region" description="Helical" evidence="6">
    <location>
        <begin position="77"/>
        <end position="94"/>
    </location>
</feature>
<feature type="transmembrane region" description="Helical" evidence="6">
    <location>
        <begin position="38"/>
        <end position="57"/>
    </location>
</feature>
<feature type="transmembrane region" description="Helical" evidence="6">
    <location>
        <begin position="330"/>
        <end position="351"/>
    </location>
</feature>
<evidence type="ECO:0000256" key="6">
    <source>
        <dbReference type="SAM" id="Phobius"/>
    </source>
</evidence>
<evidence type="ECO:0000256" key="3">
    <source>
        <dbReference type="ARBA" id="ARBA00022692"/>
    </source>
</evidence>
<evidence type="ECO:0000256" key="5">
    <source>
        <dbReference type="ARBA" id="ARBA00023136"/>
    </source>
</evidence>
<dbReference type="AlphaFoldDB" id="A0A7G5EC48"/>
<evidence type="ECO:0000313" key="9">
    <source>
        <dbReference type="Proteomes" id="UP000515240"/>
    </source>
</evidence>
<dbReference type="Proteomes" id="UP000515240">
    <property type="component" value="Chromosome"/>
</dbReference>
<feature type="transmembrane region" description="Helical" evidence="6">
    <location>
        <begin position="358"/>
        <end position="377"/>
    </location>
</feature>
<dbReference type="Gene3D" id="1.20.1250.20">
    <property type="entry name" value="MFS general substrate transporter like domains"/>
    <property type="match status" value="1"/>
</dbReference>
<keyword evidence="9" id="KW-1185">Reference proteome</keyword>
<dbReference type="SUPFAM" id="SSF103473">
    <property type="entry name" value="MFS general substrate transporter"/>
    <property type="match status" value="1"/>
</dbReference>
<protein>
    <submittedName>
        <fullName evidence="8">MFS transporter</fullName>
    </submittedName>
</protein>
<proteinExistence type="predicted"/>
<feature type="transmembrane region" description="Helical" evidence="6">
    <location>
        <begin position="130"/>
        <end position="152"/>
    </location>
</feature>
<feature type="transmembrane region" description="Helical" evidence="6">
    <location>
        <begin position="259"/>
        <end position="279"/>
    </location>
</feature>
<dbReference type="KEGG" id="cpis:HS961_01275"/>
<reference evidence="8 9" key="1">
    <citation type="journal article" date="2020" name="G3 (Bethesda)">
        <title>CeMbio - The Caenorhabditis elegans Microbiome Resource.</title>
        <authorList>
            <person name="Dirksen P."/>
            <person name="Assie A."/>
            <person name="Zimmermann J."/>
            <person name="Zhang F."/>
            <person name="Tietje A.M."/>
            <person name="Marsh S.A."/>
            <person name="Felix M.A."/>
            <person name="Shapira M."/>
            <person name="Kaleta C."/>
            <person name="Schulenburg H."/>
            <person name="Samuel B."/>
        </authorList>
    </citation>
    <scope>NUCLEOTIDE SEQUENCE [LARGE SCALE GENOMIC DNA]</scope>
    <source>
        <strain evidence="8 9">BIGb0172</strain>
    </source>
</reference>
<name>A0A7G5EC48_9BURK</name>
<feature type="transmembrane region" description="Helical" evidence="6">
    <location>
        <begin position="106"/>
        <end position="124"/>
    </location>
</feature>
<evidence type="ECO:0000256" key="4">
    <source>
        <dbReference type="ARBA" id="ARBA00022989"/>
    </source>
</evidence>
<dbReference type="GO" id="GO:0016020">
    <property type="term" value="C:membrane"/>
    <property type="evidence" value="ECO:0007669"/>
    <property type="project" value="UniProtKB-SubCell"/>
</dbReference>
<feature type="transmembrane region" description="Helical" evidence="6">
    <location>
        <begin position="423"/>
        <end position="444"/>
    </location>
</feature>
<evidence type="ECO:0000313" key="8">
    <source>
        <dbReference type="EMBL" id="QMV71573.1"/>
    </source>
</evidence>
<feature type="transmembrane region" description="Helical" evidence="6">
    <location>
        <begin position="195"/>
        <end position="215"/>
    </location>
</feature>
<keyword evidence="2" id="KW-0813">Transport</keyword>
<sequence length="554" mass="60201">MNAPAFRYVEQPPDWETHERPVLPGSPARLQHTLPRRIAYIMVGLFVGLVGGLGNGLVTANLTSIQGQLGLTPVEAAWLPAAYVMVNVTANLLVFKSRQQLGLRVFAEWGLGIYALLALLHVFVEGYTMSIIVRAVAGFAGATTTSLAVMYVMQGFPASKVPSAFILGMNMSSIAVPLAWVLSPSLVNVNPWPHLYAFEAGLALMAFAAVVVLKLPRGLQIHVFEPLDFVTFLLVAPAVGLLCAVLAQGVNAWWFSTPWLAYALIASLVLFALAALLEYSRRTPLIQLRWLMHPTTLTFMAGAIMMRFMISEQNYGVVGLLRAMGVVPEQLQALYGVIFVGMLLGVIVGAATFSPQAILPQILTSILLIGAGGWLDLHSTSLSRPHDFFFSQFLIAFSAALFMGPVMMIGIQRALGKGLDHMVTFVVLFSVTQSLGGLLGPALLGSIQQQRAQLYTQAIAADMPVTNPLVAQRLAQQSQALGRTITDPVQRGAQSQAQLVQVIRREAAVRAFNDVFRVIGAMALAFLAWAFYRVLRQRMLAWLARRRGELPAPI</sequence>
<dbReference type="InterPro" id="IPR036259">
    <property type="entry name" value="MFS_trans_sf"/>
</dbReference>
<evidence type="ECO:0000256" key="1">
    <source>
        <dbReference type="ARBA" id="ARBA00004141"/>
    </source>
</evidence>
<dbReference type="PROSITE" id="PS50850">
    <property type="entry name" value="MFS"/>
    <property type="match status" value="1"/>
</dbReference>
<feature type="transmembrane region" description="Helical" evidence="6">
    <location>
        <begin position="515"/>
        <end position="535"/>
    </location>
</feature>
<feature type="domain" description="Major facilitator superfamily (MFS) profile" evidence="7">
    <location>
        <begin position="40"/>
        <end position="538"/>
    </location>
</feature>
<keyword evidence="4 6" id="KW-1133">Transmembrane helix</keyword>
<keyword evidence="3 6" id="KW-0812">Transmembrane</keyword>
<feature type="transmembrane region" description="Helical" evidence="6">
    <location>
        <begin position="164"/>
        <end position="183"/>
    </location>
</feature>
<comment type="subcellular location">
    <subcellularLocation>
        <location evidence="1">Membrane</location>
        <topology evidence="1">Multi-pass membrane protein</topology>
    </subcellularLocation>
</comment>